<gene>
    <name evidence="2" type="ORF">IRI77_31260</name>
</gene>
<reference evidence="2 3" key="1">
    <citation type="submission" date="2020-10" db="EMBL/GenBank/DDBJ databases">
        <title>Complete genome sequence of Paludibaculum fermentans P105T, a facultatively anaerobic acidobacterium capable of dissimilatory Fe(III) reduction.</title>
        <authorList>
            <person name="Dedysh S.N."/>
            <person name="Beletsky A.V."/>
            <person name="Kulichevskaya I.S."/>
            <person name="Mardanov A.V."/>
            <person name="Ravin N.V."/>
        </authorList>
    </citation>
    <scope>NUCLEOTIDE SEQUENCE [LARGE SCALE GENOMIC DNA]</scope>
    <source>
        <strain evidence="2 3">P105</strain>
    </source>
</reference>
<keyword evidence="3" id="KW-1185">Reference proteome</keyword>
<protein>
    <recommendedName>
        <fullName evidence="1">DUF6924 domain-containing protein</fullName>
    </recommendedName>
</protein>
<dbReference type="EMBL" id="CP063849">
    <property type="protein sequence ID" value="QOY92212.1"/>
    <property type="molecule type" value="Genomic_DNA"/>
</dbReference>
<name>A0A7S7SNB6_PALFE</name>
<organism evidence="2 3">
    <name type="scientific">Paludibaculum fermentans</name>
    <dbReference type="NCBI Taxonomy" id="1473598"/>
    <lineage>
        <taxon>Bacteria</taxon>
        <taxon>Pseudomonadati</taxon>
        <taxon>Acidobacteriota</taxon>
        <taxon>Terriglobia</taxon>
        <taxon>Bryobacterales</taxon>
        <taxon>Bryobacteraceae</taxon>
        <taxon>Paludibaculum</taxon>
    </lineage>
</organism>
<dbReference type="Pfam" id="PF21962">
    <property type="entry name" value="DUF6924"/>
    <property type="match status" value="1"/>
</dbReference>
<evidence type="ECO:0000313" key="2">
    <source>
        <dbReference type="EMBL" id="QOY92212.1"/>
    </source>
</evidence>
<dbReference type="KEGG" id="pfer:IRI77_31260"/>
<evidence type="ECO:0000259" key="1">
    <source>
        <dbReference type="Pfam" id="PF21962"/>
    </source>
</evidence>
<accession>A0A7S7SNB6</accession>
<dbReference type="Proteomes" id="UP000593892">
    <property type="component" value="Chromosome"/>
</dbReference>
<dbReference type="InterPro" id="IPR053832">
    <property type="entry name" value="DUF6924"/>
</dbReference>
<dbReference type="AlphaFoldDB" id="A0A7S7SNB6"/>
<feature type="domain" description="DUF6924" evidence="1">
    <location>
        <begin position="2"/>
        <end position="111"/>
    </location>
</feature>
<evidence type="ECO:0000313" key="3">
    <source>
        <dbReference type="Proteomes" id="UP000593892"/>
    </source>
</evidence>
<sequence>MVRAPVQAPGNEFYAHVEFLDDVIFRGLSKDALVALVPQNYKHTVLFVVDGTTVGQPEFPILVVDLHAEKGRSFRAIPAAIQSIENNLSIANMDFFEFADAVERDGVFRGFPRR</sequence>
<proteinExistence type="predicted"/>